<evidence type="ECO:0000256" key="2">
    <source>
        <dbReference type="ARBA" id="ARBA00022737"/>
    </source>
</evidence>
<feature type="chain" id="PRO_5029759323" evidence="6">
    <location>
        <begin position="18"/>
        <end position="753"/>
    </location>
</feature>
<evidence type="ECO:0000256" key="3">
    <source>
        <dbReference type="ARBA" id="ARBA00022837"/>
    </source>
</evidence>
<dbReference type="InterPro" id="IPR007110">
    <property type="entry name" value="Ig-like_dom"/>
</dbReference>
<organism evidence="9 10">
    <name type="scientific">Dimorphilus gyrociliatus</name>
    <dbReference type="NCBI Taxonomy" id="2664684"/>
    <lineage>
        <taxon>Eukaryota</taxon>
        <taxon>Metazoa</taxon>
        <taxon>Spiralia</taxon>
        <taxon>Lophotrochozoa</taxon>
        <taxon>Annelida</taxon>
        <taxon>Polychaeta</taxon>
        <taxon>Polychaeta incertae sedis</taxon>
        <taxon>Dinophilidae</taxon>
        <taxon>Dimorphilus</taxon>
    </lineage>
</organism>
<dbReference type="Gene3D" id="2.60.40.10">
    <property type="entry name" value="Immunoglobulins"/>
    <property type="match status" value="2"/>
</dbReference>
<keyword evidence="2" id="KW-0677">Repeat</keyword>
<evidence type="ECO:0000256" key="4">
    <source>
        <dbReference type="ARBA" id="ARBA00023157"/>
    </source>
</evidence>
<keyword evidence="3" id="KW-0106">Calcium</keyword>
<evidence type="ECO:0000313" key="9">
    <source>
        <dbReference type="EMBL" id="CAD5122389.1"/>
    </source>
</evidence>
<dbReference type="InterPro" id="IPR051170">
    <property type="entry name" value="Neural/epithelial_adhesion"/>
</dbReference>
<dbReference type="PANTHER" id="PTHR12231">
    <property type="entry name" value="CTX-RELATED TYPE I TRANSMEMBRANE PROTEIN"/>
    <property type="match status" value="1"/>
</dbReference>
<dbReference type="EMBL" id="CAJFCJ010000017">
    <property type="protein sequence ID" value="CAD5122389.1"/>
    <property type="molecule type" value="Genomic_DNA"/>
</dbReference>
<proteinExistence type="predicted"/>
<dbReference type="PROSITE" id="PS50835">
    <property type="entry name" value="IG_LIKE"/>
    <property type="match status" value="2"/>
</dbReference>
<dbReference type="PROSITE" id="PS00018">
    <property type="entry name" value="EF_HAND_1"/>
    <property type="match status" value="2"/>
</dbReference>
<keyword evidence="4" id="KW-1015">Disulfide bond</keyword>
<dbReference type="InterPro" id="IPR003599">
    <property type="entry name" value="Ig_sub"/>
</dbReference>
<name>A0A7I8W2T7_9ANNE</name>
<dbReference type="AlphaFoldDB" id="A0A7I8W2T7"/>
<dbReference type="InterPro" id="IPR011044">
    <property type="entry name" value="Quino_amine_DH_bsu"/>
</dbReference>
<evidence type="ECO:0000256" key="1">
    <source>
        <dbReference type="ARBA" id="ARBA00022729"/>
    </source>
</evidence>
<accession>A0A7I8W2T7</accession>
<dbReference type="FunFam" id="2.60.40.10:FF:000032">
    <property type="entry name" value="palladin isoform X1"/>
    <property type="match status" value="1"/>
</dbReference>
<dbReference type="SMART" id="SM00280">
    <property type="entry name" value="KAZAL"/>
    <property type="match status" value="1"/>
</dbReference>
<sequence length="753" mass="84804">MKVTIILQFVLFAFCAAYQSEESEKCRHKFCRIGRYCHINTVGDAECVCGGPDFCKDRQKKVCGTDGIEYTSHCELHRTACVSRRRIGVDQTGKACREFAVELPSCGVEFQSFKDDAFRRLCNEDCLSNGGVRVFMDLDKNSNGVLEENEINLEIKDSFSSCTLLDLITYDDLNEDGTISEEEFNRAFDLNAYIDPSLTHVKTSVKEGSNVRLSCDIKRGKRIIWKRNGVEFKDLGSIKVIGEYVLYLDDVETSHSGNYTCECGDAAQTHTFTVNVKPKVIIYPSTQFHLNGSSIDLRCHADGIPTPLLSWKMNEHNLYDDPFDTKTTFQNHNSRLQIDRATSSRDTGAYKCIGQNSAGSSSDTATVFIENSQSVPTGPIGFYNLFIFFHDYGYNIHEPGTCQLRRQLDTNHDLSDILQMSPQYGLKRRPTDLCSKVCKWGDVIIVKNSLIYAAQPDLGRIIVIQLQDRASPVDVIYIDGNPNGLTYIENRDEIWLISDHSIFVLSTVSKLSDRKVTLLDVGFRIEKLWIPSGVLSKSTFAYLKSGESIKKISLETKRFLRNIDCKGDQSVNFLPIGGKAIIRCGNQSTLIDTFSDLPIGTIQVGKSFISPDGRTLSIFDGQDITVYSINDGGEVKKIKTIRDRKNLIEIEYFPSSTTLGYNFFYSTSTNEIVFIDLYLDRTEIIESVGAPPKPRSSMKSKRTIKNSGYFGDYLASPSDESFLIVNGRRRHIQCKWPHSGNAHQVLWIDPLHL</sequence>
<dbReference type="SMART" id="SM00408">
    <property type="entry name" value="IGc2"/>
    <property type="match status" value="2"/>
</dbReference>
<dbReference type="Pfam" id="PF13927">
    <property type="entry name" value="Ig_3"/>
    <property type="match status" value="1"/>
</dbReference>
<dbReference type="OrthoDB" id="6085115at2759"/>
<dbReference type="PANTHER" id="PTHR12231:SF253">
    <property type="entry name" value="DPR-INTERACTING PROTEIN ETA, ISOFORM B-RELATED"/>
    <property type="match status" value="1"/>
</dbReference>
<dbReference type="InterPro" id="IPR002350">
    <property type="entry name" value="Kazal_dom"/>
</dbReference>
<dbReference type="Gene3D" id="1.10.238.10">
    <property type="entry name" value="EF-hand"/>
    <property type="match status" value="1"/>
</dbReference>
<dbReference type="PROSITE" id="PS51465">
    <property type="entry name" value="KAZAL_2"/>
    <property type="match status" value="1"/>
</dbReference>
<evidence type="ECO:0000259" key="8">
    <source>
        <dbReference type="PROSITE" id="PS51465"/>
    </source>
</evidence>
<keyword evidence="1 6" id="KW-0732">Signal</keyword>
<evidence type="ECO:0000256" key="6">
    <source>
        <dbReference type="SAM" id="SignalP"/>
    </source>
</evidence>
<dbReference type="InterPro" id="IPR003598">
    <property type="entry name" value="Ig_sub2"/>
</dbReference>
<dbReference type="InterPro" id="IPR036179">
    <property type="entry name" value="Ig-like_dom_sf"/>
</dbReference>
<evidence type="ECO:0000313" key="10">
    <source>
        <dbReference type="Proteomes" id="UP000549394"/>
    </source>
</evidence>
<dbReference type="SUPFAM" id="SSF47473">
    <property type="entry name" value="EF-hand"/>
    <property type="match status" value="1"/>
</dbReference>
<evidence type="ECO:0000256" key="5">
    <source>
        <dbReference type="ARBA" id="ARBA00023319"/>
    </source>
</evidence>
<feature type="domain" description="Ig-like" evidence="7">
    <location>
        <begin position="278"/>
        <end position="368"/>
    </location>
</feature>
<dbReference type="SUPFAM" id="SSF100895">
    <property type="entry name" value="Kazal-type serine protease inhibitors"/>
    <property type="match status" value="1"/>
</dbReference>
<dbReference type="Proteomes" id="UP000549394">
    <property type="component" value="Unassembled WGS sequence"/>
</dbReference>
<protein>
    <submittedName>
        <fullName evidence="9">DgyrCDS10820</fullName>
    </submittedName>
</protein>
<reference evidence="9 10" key="1">
    <citation type="submission" date="2020-08" db="EMBL/GenBank/DDBJ databases">
        <authorList>
            <person name="Hejnol A."/>
        </authorList>
    </citation>
    <scope>NUCLEOTIDE SEQUENCE [LARGE SCALE GENOMIC DNA]</scope>
</reference>
<comment type="caution">
    <text evidence="9">The sequence shown here is derived from an EMBL/GenBank/DDBJ whole genome shotgun (WGS) entry which is preliminary data.</text>
</comment>
<keyword evidence="5" id="KW-0393">Immunoglobulin domain</keyword>
<dbReference type="InterPro" id="IPR018247">
    <property type="entry name" value="EF_Hand_1_Ca_BS"/>
</dbReference>
<dbReference type="InterPro" id="IPR013783">
    <property type="entry name" value="Ig-like_fold"/>
</dbReference>
<dbReference type="SUPFAM" id="SSF50969">
    <property type="entry name" value="YVTN repeat-like/Quinoprotein amine dehydrogenase"/>
    <property type="match status" value="1"/>
</dbReference>
<dbReference type="InterPro" id="IPR036058">
    <property type="entry name" value="Kazal_dom_sf"/>
</dbReference>
<feature type="domain" description="Ig-like" evidence="7">
    <location>
        <begin position="196"/>
        <end position="273"/>
    </location>
</feature>
<dbReference type="InterPro" id="IPR011992">
    <property type="entry name" value="EF-hand-dom_pair"/>
</dbReference>
<dbReference type="Pfam" id="PF07679">
    <property type="entry name" value="I-set"/>
    <property type="match status" value="1"/>
</dbReference>
<dbReference type="SMART" id="SM00409">
    <property type="entry name" value="IG"/>
    <property type="match status" value="2"/>
</dbReference>
<dbReference type="InterPro" id="IPR013098">
    <property type="entry name" value="Ig_I-set"/>
</dbReference>
<feature type="domain" description="Kazal-like" evidence="8">
    <location>
        <begin position="48"/>
        <end position="98"/>
    </location>
</feature>
<gene>
    <name evidence="9" type="ORF">DGYR_LOCUS10205</name>
</gene>
<keyword evidence="10" id="KW-1185">Reference proteome</keyword>
<evidence type="ECO:0000259" key="7">
    <source>
        <dbReference type="PROSITE" id="PS50835"/>
    </source>
</evidence>
<dbReference type="SUPFAM" id="SSF48726">
    <property type="entry name" value="Immunoglobulin"/>
    <property type="match status" value="2"/>
</dbReference>
<dbReference type="CDD" id="cd00104">
    <property type="entry name" value="KAZAL_FS"/>
    <property type="match status" value="1"/>
</dbReference>
<dbReference type="Gene3D" id="3.30.60.30">
    <property type="match status" value="1"/>
</dbReference>
<feature type="signal peptide" evidence="6">
    <location>
        <begin position="1"/>
        <end position="17"/>
    </location>
</feature>
<dbReference type="Pfam" id="PF07648">
    <property type="entry name" value="Kazal_2"/>
    <property type="match status" value="1"/>
</dbReference>